<dbReference type="GO" id="GO:0007156">
    <property type="term" value="P:homophilic cell adhesion via plasma membrane adhesion molecules"/>
    <property type="evidence" value="ECO:0007669"/>
    <property type="project" value="TreeGrafter"/>
</dbReference>
<proteinExistence type="predicted"/>
<dbReference type="InterPro" id="IPR036179">
    <property type="entry name" value="Ig-like_dom_sf"/>
</dbReference>
<dbReference type="AlphaFoldDB" id="A0AAV7B6T5"/>
<dbReference type="PANTHER" id="PTHR44549:SF1">
    <property type="entry name" value="ENDOTHELIAL CELL-SELECTIVE ADHESION MOLECULE"/>
    <property type="match status" value="1"/>
</dbReference>
<dbReference type="Pfam" id="PF07686">
    <property type="entry name" value="V-set"/>
    <property type="match status" value="1"/>
</dbReference>
<dbReference type="Proteomes" id="UP000824782">
    <property type="component" value="Unassembled WGS sequence"/>
</dbReference>
<dbReference type="EMBL" id="WNYA01000006">
    <property type="protein sequence ID" value="KAG8568212.1"/>
    <property type="molecule type" value="Genomic_DNA"/>
</dbReference>
<dbReference type="GO" id="GO:0005912">
    <property type="term" value="C:adherens junction"/>
    <property type="evidence" value="ECO:0007669"/>
    <property type="project" value="TreeGrafter"/>
</dbReference>
<gene>
    <name evidence="3" type="ORF">GDO81_013924</name>
</gene>
<dbReference type="PANTHER" id="PTHR44549">
    <property type="entry name" value="ENDOTHELIAL CELL-SELECTIVE ADHESION MOLECULE"/>
    <property type="match status" value="1"/>
</dbReference>
<feature type="domain" description="Immunoglobulin V-set" evidence="2">
    <location>
        <begin position="34"/>
        <end position="77"/>
    </location>
</feature>
<dbReference type="GO" id="GO:0098632">
    <property type="term" value="F:cell-cell adhesion mediator activity"/>
    <property type="evidence" value="ECO:0007669"/>
    <property type="project" value="TreeGrafter"/>
</dbReference>
<reference evidence="3" key="1">
    <citation type="thesis" date="2020" institute="ProQuest LLC" country="789 East Eisenhower Parkway, Ann Arbor, MI, USA">
        <title>Comparative Genomics and Chromosome Evolution.</title>
        <authorList>
            <person name="Mudd A.B."/>
        </authorList>
    </citation>
    <scope>NUCLEOTIDE SEQUENCE</scope>
    <source>
        <strain evidence="3">237g6f4</strain>
        <tissue evidence="3">Blood</tissue>
    </source>
</reference>
<dbReference type="InterPro" id="IPR013106">
    <property type="entry name" value="Ig_V-set"/>
</dbReference>
<dbReference type="Gene3D" id="2.60.40.10">
    <property type="entry name" value="Immunoglobulins"/>
    <property type="match status" value="1"/>
</dbReference>
<comment type="caution">
    <text evidence="3">The sequence shown here is derived from an EMBL/GenBank/DDBJ whole genome shotgun (WGS) entry which is preliminary data.</text>
</comment>
<dbReference type="SUPFAM" id="SSF48726">
    <property type="entry name" value="Immunoglobulin"/>
    <property type="match status" value="1"/>
</dbReference>
<evidence type="ECO:0000313" key="3">
    <source>
        <dbReference type="EMBL" id="KAG8568212.1"/>
    </source>
</evidence>
<keyword evidence="1" id="KW-0732">Signal</keyword>
<dbReference type="InterPro" id="IPR042757">
    <property type="entry name" value="ESAM"/>
</dbReference>
<feature type="signal peptide" evidence="1">
    <location>
        <begin position="1"/>
        <end position="27"/>
    </location>
</feature>
<evidence type="ECO:0000259" key="2">
    <source>
        <dbReference type="Pfam" id="PF07686"/>
    </source>
</evidence>
<organism evidence="3 4">
    <name type="scientific">Engystomops pustulosus</name>
    <name type="common">Tungara frog</name>
    <name type="synonym">Physalaemus pustulosus</name>
    <dbReference type="NCBI Taxonomy" id="76066"/>
    <lineage>
        <taxon>Eukaryota</taxon>
        <taxon>Metazoa</taxon>
        <taxon>Chordata</taxon>
        <taxon>Craniata</taxon>
        <taxon>Vertebrata</taxon>
        <taxon>Euteleostomi</taxon>
        <taxon>Amphibia</taxon>
        <taxon>Batrachia</taxon>
        <taxon>Anura</taxon>
        <taxon>Neobatrachia</taxon>
        <taxon>Hyloidea</taxon>
        <taxon>Leptodactylidae</taxon>
        <taxon>Leiuperinae</taxon>
        <taxon>Engystomops</taxon>
    </lineage>
</organism>
<keyword evidence="4" id="KW-1185">Reference proteome</keyword>
<evidence type="ECO:0000313" key="4">
    <source>
        <dbReference type="Proteomes" id="UP000824782"/>
    </source>
</evidence>
<sequence>MRIIWGSWRHWLRVLGALHLLMDFSMALLEVHVEQKSLTVIESHSVTLPVWYSSSSEEKPYITWYIQRAQEEQTQVYHV</sequence>
<accession>A0AAV7B6T5</accession>
<dbReference type="GO" id="GO:0005886">
    <property type="term" value="C:plasma membrane"/>
    <property type="evidence" value="ECO:0007669"/>
    <property type="project" value="TreeGrafter"/>
</dbReference>
<feature type="chain" id="PRO_5043787183" description="Immunoglobulin V-set domain-containing protein" evidence="1">
    <location>
        <begin position="28"/>
        <end position="79"/>
    </location>
</feature>
<evidence type="ECO:0000256" key="1">
    <source>
        <dbReference type="SAM" id="SignalP"/>
    </source>
</evidence>
<name>A0AAV7B6T5_ENGPU</name>
<protein>
    <recommendedName>
        <fullName evidence="2">Immunoglobulin V-set domain-containing protein</fullName>
    </recommendedName>
</protein>
<dbReference type="InterPro" id="IPR013783">
    <property type="entry name" value="Ig-like_fold"/>
</dbReference>